<dbReference type="OrthoDB" id="183532at2"/>
<accession>A0A2N8KS14</accession>
<evidence type="ECO:0000256" key="11">
    <source>
        <dbReference type="PROSITE-ProRule" id="PRU01360"/>
    </source>
</evidence>
<keyword evidence="4 11" id="KW-1134">Transmembrane beta strand</keyword>
<evidence type="ECO:0000256" key="4">
    <source>
        <dbReference type="ARBA" id="ARBA00022452"/>
    </source>
</evidence>
<dbReference type="InterPro" id="IPR037066">
    <property type="entry name" value="Plug_dom_sf"/>
</dbReference>
<evidence type="ECO:0000256" key="3">
    <source>
        <dbReference type="ARBA" id="ARBA00022448"/>
    </source>
</evidence>
<reference evidence="15 16" key="1">
    <citation type="submission" date="2018-01" db="EMBL/GenBank/DDBJ databases">
        <title>Draft genome sequence of Paucibacter aquatile CR182 isolated from freshwater of the Nakdong River.</title>
        <authorList>
            <person name="Choi A."/>
            <person name="Chung E.J."/>
        </authorList>
    </citation>
    <scope>NUCLEOTIDE SEQUENCE [LARGE SCALE GENOMIC DNA]</scope>
    <source>
        <strain evidence="15 16">CR182</strain>
    </source>
</reference>
<comment type="similarity">
    <text evidence="2 11 12">Belongs to the TonB-dependent receptor family.</text>
</comment>
<evidence type="ECO:0000313" key="16">
    <source>
        <dbReference type="Proteomes" id="UP000235916"/>
    </source>
</evidence>
<evidence type="ECO:0000256" key="7">
    <source>
        <dbReference type="ARBA" id="ARBA00023077"/>
    </source>
</evidence>
<evidence type="ECO:0000256" key="9">
    <source>
        <dbReference type="ARBA" id="ARBA00023170"/>
    </source>
</evidence>
<evidence type="ECO:0000256" key="5">
    <source>
        <dbReference type="ARBA" id="ARBA00022692"/>
    </source>
</evidence>
<dbReference type="GO" id="GO:0015344">
    <property type="term" value="F:siderophore uptake transmembrane transporter activity"/>
    <property type="evidence" value="ECO:0007669"/>
    <property type="project" value="TreeGrafter"/>
</dbReference>
<comment type="caution">
    <text evidence="15">The sequence shown here is derived from an EMBL/GenBank/DDBJ whole genome shotgun (WGS) entry which is preliminary data.</text>
</comment>
<evidence type="ECO:0000256" key="10">
    <source>
        <dbReference type="ARBA" id="ARBA00023237"/>
    </source>
</evidence>
<dbReference type="Gene3D" id="2.40.170.20">
    <property type="entry name" value="TonB-dependent receptor, beta-barrel domain"/>
    <property type="match status" value="1"/>
</dbReference>
<dbReference type="InterPro" id="IPR036942">
    <property type="entry name" value="Beta-barrel_TonB_sf"/>
</dbReference>
<gene>
    <name evidence="15" type="ORF">C1O66_21290</name>
</gene>
<evidence type="ECO:0000256" key="2">
    <source>
        <dbReference type="ARBA" id="ARBA00009810"/>
    </source>
</evidence>
<keyword evidence="10 11" id="KW-0998">Cell outer membrane</keyword>
<comment type="subcellular location">
    <subcellularLocation>
        <location evidence="1 11">Cell outer membrane</location>
        <topology evidence="1 11">Multi-pass membrane protein</topology>
    </subcellularLocation>
</comment>
<dbReference type="RefSeq" id="WP_102770018.1">
    <property type="nucleotide sequence ID" value="NZ_POSP01000004.1"/>
</dbReference>
<keyword evidence="5 11" id="KW-0812">Transmembrane</keyword>
<evidence type="ECO:0000259" key="13">
    <source>
        <dbReference type="Pfam" id="PF00593"/>
    </source>
</evidence>
<keyword evidence="7 12" id="KW-0798">TonB box</keyword>
<dbReference type="Pfam" id="PF00593">
    <property type="entry name" value="TonB_dep_Rec_b-barrel"/>
    <property type="match status" value="1"/>
</dbReference>
<dbReference type="AlphaFoldDB" id="A0A2N8KS14"/>
<dbReference type="PANTHER" id="PTHR30069:SF29">
    <property type="entry name" value="HEMOGLOBIN AND HEMOGLOBIN-HAPTOGLOBIN-BINDING PROTEIN 1-RELATED"/>
    <property type="match status" value="1"/>
</dbReference>
<dbReference type="Gene3D" id="2.170.130.10">
    <property type="entry name" value="TonB-dependent receptor, plug domain"/>
    <property type="match status" value="1"/>
</dbReference>
<dbReference type="PANTHER" id="PTHR30069">
    <property type="entry name" value="TONB-DEPENDENT OUTER MEMBRANE RECEPTOR"/>
    <property type="match status" value="1"/>
</dbReference>
<proteinExistence type="inferred from homology"/>
<dbReference type="GO" id="GO:0044718">
    <property type="term" value="P:siderophore transmembrane transport"/>
    <property type="evidence" value="ECO:0007669"/>
    <property type="project" value="TreeGrafter"/>
</dbReference>
<dbReference type="Proteomes" id="UP000235916">
    <property type="component" value="Unassembled WGS sequence"/>
</dbReference>
<sequence>MSLKPEFRVLFHGFLAVLWLAVSGLPAQAQASEHEAPAAAPVPAASAASAVRLQPGSDEPDLEELLRQELREVPREVEVSAASRFAQSAAQAPAVTYVVTAAEIQRYGMRSLADILRAMPGIHISFDGGFSYIGARGLGRPADFNSRLLVLLDGMRVNENIYDAALIDGDFFADVDLIDRVEYAPGPGSAVYGNNAFLGVVNVITKRVDKLRGFQLRSSLDSEGQKRLRASWGWRGESGWEGWLSSSQMQHSRRSLMNEYPPEHEPALRALKWARDQRVLGGVRGDGISLQAGFSSVREGLPYFLTEDTWDLGQYNSRGVNTFYALDYERSLGAHWDLSLHLSGKRVDFQKHSPFLDGPDTVSFYNERSLGRWINGDLRLSTQLWAGHKLMFGLEYQRDLVQRVSAGADAYGDLFVFEGGNRRNGLFVQDEWRLNDAHLLVLGLRQDRARIGGSSWNPRLAWIWRARPDASFKLLYGSAFRAANLFEFQVNEPRALPTPEPERVRSLEAAWDQALSPQLQLRASAFVSRLRNLISLDDSPQPYFINSPRLRTEGLELGLEKRWDQGAQLRASLSLQRTRDPQGQGLSNSPHALLKLHYSRPLLGDRLQLGWQLQATSRRHTDGEDLPGYVVQNLNLLWRPASGHELSLGLYNLTQTRYFDQPVVQGYPLPQPRRSAQLSWTWSFE</sequence>
<evidence type="ECO:0000256" key="12">
    <source>
        <dbReference type="RuleBase" id="RU003357"/>
    </source>
</evidence>
<feature type="domain" description="TonB-dependent receptor plug" evidence="14">
    <location>
        <begin position="90"/>
        <end position="200"/>
    </location>
</feature>
<dbReference type="InterPro" id="IPR039426">
    <property type="entry name" value="TonB-dep_rcpt-like"/>
</dbReference>
<feature type="domain" description="TonB-dependent receptor-like beta-barrel" evidence="13">
    <location>
        <begin position="302"/>
        <end position="653"/>
    </location>
</feature>
<evidence type="ECO:0000256" key="6">
    <source>
        <dbReference type="ARBA" id="ARBA00022729"/>
    </source>
</evidence>
<evidence type="ECO:0000259" key="14">
    <source>
        <dbReference type="Pfam" id="PF07715"/>
    </source>
</evidence>
<name>A0A2N8KS14_9BURK</name>
<dbReference type="InterPro" id="IPR012910">
    <property type="entry name" value="Plug_dom"/>
</dbReference>
<organism evidence="15 16">
    <name type="scientific">Kinneretia aquatilis</name>
    <dbReference type="NCBI Taxonomy" id="2070761"/>
    <lineage>
        <taxon>Bacteria</taxon>
        <taxon>Pseudomonadati</taxon>
        <taxon>Pseudomonadota</taxon>
        <taxon>Betaproteobacteria</taxon>
        <taxon>Burkholderiales</taxon>
        <taxon>Sphaerotilaceae</taxon>
        <taxon>Roseateles</taxon>
    </lineage>
</organism>
<dbReference type="InterPro" id="IPR000531">
    <property type="entry name" value="Beta-barrel_TonB"/>
</dbReference>
<evidence type="ECO:0000313" key="15">
    <source>
        <dbReference type="EMBL" id="PND36245.1"/>
    </source>
</evidence>
<protein>
    <submittedName>
        <fullName evidence="15">TonB-dependent receptor</fullName>
    </submittedName>
</protein>
<dbReference type="EMBL" id="POSP01000004">
    <property type="protein sequence ID" value="PND36245.1"/>
    <property type="molecule type" value="Genomic_DNA"/>
</dbReference>
<keyword evidence="16" id="KW-1185">Reference proteome</keyword>
<keyword evidence="8 11" id="KW-0472">Membrane</keyword>
<keyword evidence="9 15" id="KW-0675">Receptor</keyword>
<dbReference type="GO" id="GO:0009279">
    <property type="term" value="C:cell outer membrane"/>
    <property type="evidence" value="ECO:0007669"/>
    <property type="project" value="UniProtKB-SubCell"/>
</dbReference>
<keyword evidence="3 11" id="KW-0813">Transport</keyword>
<evidence type="ECO:0000256" key="1">
    <source>
        <dbReference type="ARBA" id="ARBA00004571"/>
    </source>
</evidence>
<dbReference type="PROSITE" id="PS52016">
    <property type="entry name" value="TONB_DEPENDENT_REC_3"/>
    <property type="match status" value="1"/>
</dbReference>
<keyword evidence="6" id="KW-0732">Signal</keyword>
<dbReference type="Pfam" id="PF07715">
    <property type="entry name" value="Plug"/>
    <property type="match status" value="1"/>
</dbReference>
<dbReference type="SUPFAM" id="SSF56935">
    <property type="entry name" value="Porins"/>
    <property type="match status" value="1"/>
</dbReference>
<evidence type="ECO:0000256" key="8">
    <source>
        <dbReference type="ARBA" id="ARBA00023136"/>
    </source>
</evidence>